<dbReference type="GO" id="GO:0030003">
    <property type="term" value="P:intracellular monoatomic cation homeostasis"/>
    <property type="evidence" value="ECO:0007669"/>
    <property type="project" value="TreeGrafter"/>
</dbReference>
<keyword evidence="3" id="KW-0999">Mitochondrion inner membrane</keyword>
<dbReference type="PANTHER" id="PTHR14009">
    <property type="entry name" value="LEUCINE ZIPPER-EF-HAND CONTAINING TRANSMEMBRANE PROTEIN"/>
    <property type="match status" value="1"/>
</dbReference>
<feature type="domain" description="Letm1 RBD" evidence="10">
    <location>
        <begin position="168"/>
        <end position="387"/>
    </location>
</feature>
<evidence type="ECO:0000256" key="2">
    <source>
        <dbReference type="ARBA" id="ARBA00022692"/>
    </source>
</evidence>
<keyword evidence="12" id="KW-1185">Reference proteome</keyword>
<organism evidence="11 12">
    <name type="scientific">Emiliania huxleyi (strain CCMP1516)</name>
    <dbReference type="NCBI Taxonomy" id="280463"/>
    <lineage>
        <taxon>Eukaryota</taxon>
        <taxon>Haptista</taxon>
        <taxon>Haptophyta</taxon>
        <taxon>Prymnesiophyceae</taxon>
        <taxon>Isochrysidales</taxon>
        <taxon>Noelaerhabdaceae</taxon>
        <taxon>Emiliania</taxon>
    </lineage>
</organism>
<keyword evidence="2 9" id="KW-0812">Transmembrane</keyword>
<comment type="subcellular location">
    <subcellularLocation>
        <location evidence="1">Mitochondrion inner membrane</location>
        <topology evidence="1">Single-pass membrane protein</topology>
    </subcellularLocation>
</comment>
<dbReference type="Pfam" id="PF07766">
    <property type="entry name" value="LETM1_RBD"/>
    <property type="match status" value="1"/>
</dbReference>
<dbReference type="PROSITE" id="PS51758">
    <property type="entry name" value="LETM1_RBD"/>
    <property type="match status" value="1"/>
</dbReference>
<dbReference type="PANTHER" id="PTHR14009:SF1">
    <property type="entry name" value="MITOCHONDRIAL PROTON_CALCIUM EXCHANGER PROTEIN"/>
    <property type="match status" value="1"/>
</dbReference>
<dbReference type="HOGENOM" id="CLU_008958_3_1_1"/>
<feature type="transmembrane region" description="Helical" evidence="9">
    <location>
        <begin position="122"/>
        <end position="145"/>
    </location>
</feature>
<dbReference type="PaxDb" id="2903-EOD40430"/>
<dbReference type="GeneID" id="17285701"/>
<evidence type="ECO:0000259" key="10">
    <source>
        <dbReference type="PROSITE" id="PS51758"/>
    </source>
</evidence>
<dbReference type="RefSeq" id="XP_005792859.1">
    <property type="nucleotide sequence ID" value="XM_005792802.1"/>
</dbReference>
<evidence type="ECO:0000313" key="12">
    <source>
        <dbReference type="Proteomes" id="UP000013827"/>
    </source>
</evidence>
<dbReference type="KEGG" id="ehx:EMIHUDRAFT_466558"/>
<evidence type="ECO:0000256" key="7">
    <source>
        <dbReference type="PROSITE-ProRule" id="PRU01094"/>
    </source>
</evidence>
<keyword evidence="4 9" id="KW-1133">Transmembrane helix</keyword>
<proteinExistence type="predicted"/>
<feature type="region of interest" description="Disordered" evidence="8">
    <location>
        <begin position="427"/>
        <end position="489"/>
    </location>
</feature>
<sequence length="528" mass="58895">MLTRRALLRRSLQVQRALLRSARIPPASLRRGVVLLPRRPPLLLHSRALASKSKSEKAPPPARWSPQWVWDHAKEMASHYWHGSKLLAADTRIASQLLVKMMRGRVLSRREHSLLVRVLGDLLRVIPLAFFLLVPMMEFALPFAIRLFPNLLPSTFEEKHQIEEKRIKLLKVRLEVAKVLEHTLEERAKELNRATKAKAEAGGGDAEEPYPRDLFSKFMRRMREGERLSREETLQVMSHFKHVDSPDALNRQQLTLLCNFLGMPSFGPDPVLRFQLRTKLRQLRNDDKEIMWEGVGSLTRDELLAAMRARGLPSAGLGQAQMAAALQEWLQLSQNREIPSVLLLLSNALRFARVRDYQQEAQAEREAAAASKVLDDEAAQVALSSMREEVIDSAGSGAAKGAATTTKEALASLEREAELAELVEEERQLKRAGVDKVPSSVRPAEAVTWSGGGSGDKAAAEKASPAAADGAATAEEVEEEEATRLSREQVRDIAAAVETLSATSALEGETTEWQERSHTTQHYSARHC</sequence>
<dbReference type="STRING" id="2903.R1FN06"/>
<dbReference type="EnsemblProtists" id="EOD40430">
    <property type="protein sequence ID" value="EOD40430"/>
    <property type="gene ID" value="EMIHUDRAFT_466558"/>
</dbReference>
<evidence type="ECO:0000256" key="9">
    <source>
        <dbReference type="SAM" id="Phobius"/>
    </source>
</evidence>
<dbReference type="eggNOG" id="KOG1043">
    <property type="taxonomic scope" value="Eukaryota"/>
</dbReference>
<evidence type="ECO:0000256" key="3">
    <source>
        <dbReference type="ARBA" id="ARBA00022792"/>
    </source>
</evidence>
<keyword evidence="5 7" id="KW-0496">Mitochondrion</keyword>
<evidence type="ECO:0000256" key="1">
    <source>
        <dbReference type="ARBA" id="ARBA00004434"/>
    </source>
</evidence>
<protein>
    <recommendedName>
        <fullName evidence="10">Letm1 RBD domain-containing protein</fullName>
    </recommendedName>
</protein>
<evidence type="ECO:0000256" key="8">
    <source>
        <dbReference type="SAM" id="MobiDB-lite"/>
    </source>
</evidence>
<feature type="compositionally biased region" description="Low complexity" evidence="8">
    <location>
        <begin position="461"/>
        <end position="474"/>
    </location>
</feature>
<name>A0A0D3KXE5_EMIH1</name>
<keyword evidence="6 9" id="KW-0472">Membrane</keyword>
<dbReference type="AlphaFoldDB" id="A0A0D3KXE5"/>
<accession>A0A0D3KXE5</accession>
<reference evidence="12" key="1">
    <citation type="journal article" date="2013" name="Nature">
        <title>Pan genome of the phytoplankton Emiliania underpins its global distribution.</title>
        <authorList>
            <person name="Read B.A."/>
            <person name="Kegel J."/>
            <person name="Klute M.J."/>
            <person name="Kuo A."/>
            <person name="Lefebvre S.C."/>
            <person name="Maumus F."/>
            <person name="Mayer C."/>
            <person name="Miller J."/>
            <person name="Monier A."/>
            <person name="Salamov A."/>
            <person name="Young J."/>
            <person name="Aguilar M."/>
            <person name="Claverie J.M."/>
            <person name="Frickenhaus S."/>
            <person name="Gonzalez K."/>
            <person name="Herman E.K."/>
            <person name="Lin Y.C."/>
            <person name="Napier J."/>
            <person name="Ogata H."/>
            <person name="Sarno A.F."/>
            <person name="Shmutz J."/>
            <person name="Schroeder D."/>
            <person name="de Vargas C."/>
            <person name="Verret F."/>
            <person name="von Dassow P."/>
            <person name="Valentin K."/>
            <person name="Van de Peer Y."/>
            <person name="Wheeler G."/>
            <person name="Dacks J.B."/>
            <person name="Delwiche C.F."/>
            <person name="Dyhrman S.T."/>
            <person name="Glockner G."/>
            <person name="John U."/>
            <person name="Richards T."/>
            <person name="Worden A.Z."/>
            <person name="Zhang X."/>
            <person name="Grigoriev I.V."/>
            <person name="Allen A.E."/>
            <person name="Bidle K."/>
            <person name="Borodovsky M."/>
            <person name="Bowler C."/>
            <person name="Brownlee C."/>
            <person name="Cock J.M."/>
            <person name="Elias M."/>
            <person name="Gladyshev V.N."/>
            <person name="Groth M."/>
            <person name="Guda C."/>
            <person name="Hadaegh A."/>
            <person name="Iglesias-Rodriguez M.D."/>
            <person name="Jenkins J."/>
            <person name="Jones B.M."/>
            <person name="Lawson T."/>
            <person name="Leese F."/>
            <person name="Lindquist E."/>
            <person name="Lobanov A."/>
            <person name="Lomsadze A."/>
            <person name="Malik S.B."/>
            <person name="Marsh M.E."/>
            <person name="Mackinder L."/>
            <person name="Mock T."/>
            <person name="Mueller-Roeber B."/>
            <person name="Pagarete A."/>
            <person name="Parker M."/>
            <person name="Probert I."/>
            <person name="Quesneville H."/>
            <person name="Raines C."/>
            <person name="Rensing S.A."/>
            <person name="Riano-Pachon D.M."/>
            <person name="Richier S."/>
            <person name="Rokitta S."/>
            <person name="Shiraiwa Y."/>
            <person name="Soanes D.M."/>
            <person name="van der Giezen M."/>
            <person name="Wahlund T.M."/>
            <person name="Williams B."/>
            <person name="Wilson W."/>
            <person name="Wolfe G."/>
            <person name="Wurch L.L."/>
        </authorList>
    </citation>
    <scope>NUCLEOTIDE SEQUENCE</scope>
</reference>
<dbReference type="GO" id="GO:0043022">
    <property type="term" value="F:ribosome binding"/>
    <property type="evidence" value="ECO:0007669"/>
    <property type="project" value="InterPro"/>
</dbReference>
<dbReference type="Proteomes" id="UP000013827">
    <property type="component" value="Unassembled WGS sequence"/>
</dbReference>
<evidence type="ECO:0000256" key="6">
    <source>
        <dbReference type="ARBA" id="ARBA00023136"/>
    </source>
</evidence>
<evidence type="ECO:0000256" key="5">
    <source>
        <dbReference type="ARBA" id="ARBA00023128"/>
    </source>
</evidence>
<dbReference type="GO" id="GO:0005743">
    <property type="term" value="C:mitochondrial inner membrane"/>
    <property type="evidence" value="ECO:0007669"/>
    <property type="project" value="UniProtKB-SubCell"/>
</dbReference>
<dbReference type="InterPro" id="IPR033122">
    <property type="entry name" value="LETM1-like_RBD"/>
</dbReference>
<feature type="region of interest" description="Disordered" evidence="8">
    <location>
        <begin position="501"/>
        <end position="528"/>
    </location>
</feature>
<evidence type="ECO:0000256" key="4">
    <source>
        <dbReference type="ARBA" id="ARBA00022989"/>
    </source>
</evidence>
<dbReference type="InterPro" id="IPR044202">
    <property type="entry name" value="LETM1/MDM38-like"/>
</dbReference>
<reference evidence="11" key="2">
    <citation type="submission" date="2024-10" db="UniProtKB">
        <authorList>
            <consortium name="EnsemblProtists"/>
        </authorList>
    </citation>
    <scope>IDENTIFICATION</scope>
</reference>
<evidence type="ECO:0000313" key="11">
    <source>
        <dbReference type="EnsemblProtists" id="EOD40430"/>
    </source>
</evidence>